<dbReference type="InterPro" id="IPR014013">
    <property type="entry name" value="Helic_SF1/SF2_ATP-bd_DinG/Rad3"/>
</dbReference>
<dbReference type="EMBL" id="JAPTSV010000015">
    <property type="protein sequence ID" value="KAJ1520268.1"/>
    <property type="molecule type" value="Genomic_DNA"/>
</dbReference>
<keyword evidence="12" id="KW-0234">DNA repair</keyword>
<dbReference type="Gene3D" id="3.40.50.300">
    <property type="entry name" value="P-loop containing nucleotide triphosphate hydrolases"/>
    <property type="match status" value="2"/>
</dbReference>
<keyword evidence="14" id="KW-0539">Nucleus</keyword>
<dbReference type="GO" id="GO:0005524">
    <property type="term" value="F:ATP binding"/>
    <property type="evidence" value="ECO:0007669"/>
    <property type="project" value="UniProtKB-KW"/>
</dbReference>
<dbReference type="SMART" id="SM00488">
    <property type="entry name" value="DEXDc2"/>
    <property type="match status" value="1"/>
</dbReference>
<evidence type="ECO:0000256" key="1">
    <source>
        <dbReference type="ARBA" id="ARBA00004123"/>
    </source>
</evidence>
<name>A0AAV7X789_9NEOP</name>
<keyword evidence="7" id="KW-0347">Helicase</keyword>
<dbReference type="GO" id="GO:0090657">
    <property type="term" value="P:telomeric loop disassembly"/>
    <property type="evidence" value="ECO:0007669"/>
    <property type="project" value="TreeGrafter"/>
</dbReference>
<dbReference type="InterPro" id="IPR013020">
    <property type="entry name" value="Rad3/Chl1-like"/>
</dbReference>
<dbReference type="SMART" id="SM00491">
    <property type="entry name" value="HELICc2"/>
    <property type="match status" value="1"/>
</dbReference>
<evidence type="ECO:0000256" key="2">
    <source>
        <dbReference type="ARBA" id="ARBA00022485"/>
    </source>
</evidence>
<keyword evidence="11" id="KW-0238">DNA-binding</keyword>
<dbReference type="Pfam" id="PF13307">
    <property type="entry name" value="Helicase_C_2"/>
    <property type="match status" value="1"/>
</dbReference>
<proteinExistence type="predicted"/>
<keyword evidence="6" id="KW-0378">Hydrolase</keyword>
<feature type="coiled-coil region" evidence="15">
    <location>
        <begin position="635"/>
        <end position="715"/>
    </location>
</feature>
<dbReference type="InterPro" id="IPR006555">
    <property type="entry name" value="ATP-dep_Helicase_C"/>
</dbReference>
<evidence type="ECO:0000256" key="8">
    <source>
        <dbReference type="ARBA" id="ARBA00022840"/>
    </source>
</evidence>
<evidence type="ECO:0000256" key="10">
    <source>
        <dbReference type="ARBA" id="ARBA00023014"/>
    </source>
</evidence>
<dbReference type="GO" id="GO:0070182">
    <property type="term" value="F:DNA polymerase binding"/>
    <property type="evidence" value="ECO:0007669"/>
    <property type="project" value="TreeGrafter"/>
</dbReference>
<evidence type="ECO:0000256" key="4">
    <source>
        <dbReference type="ARBA" id="ARBA00022741"/>
    </source>
</evidence>
<dbReference type="GO" id="GO:0016818">
    <property type="term" value="F:hydrolase activity, acting on acid anhydrides, in phosphorus-containing anhydrides"/>
    <property type="evidence" value="ECO:0007669"/>
    <property type="project" value="InterPro"/>
</dbReference>
<feature type="domain" description="Helicase ATP-binding" evidence="16">
    <location>
        <begin position="1"/>
        <end position="229"/>
    </location>
</feature>
<evidence type="ECO:0000256" key="5">
    <source>
        <dbReference type="ARBA" id="ARBA00022763"/>
    </source>
</evidence>
<dbReference type="Proteomes" id="UP001075354">
    <property type="component" value="Chromosome 15"/>
</dbReference>
<dbReference type="GO" id="GO:0003678">
    <property type="term" value="F:DNA helicase activity"/>
    <property type="evidence" value="ECO:0007669"/>
    <property type="project" value="InterPro"/>
</dbReference>
<keyword evidence="4" id="KW-0547">Nucleotide-binding</keyword>
<dbReference type="InterPro" id="IPR045028">
    <property type="entry name" value="DinG/Rad3-like"/>
</dbReference>
<evidence type="ECO:0000256" key="13">
    <source>
        <dbReference type="ARBA" id="ARBA00023235"/>
    </source>
</evidence>
<keyword evidence="3" id="KW-0479">Metal-binding</keyword>
<dbReference type="Pfam" id="PF06733">
    <property type="entry name" value="DEAD_2"/>
    <property type="match status" value="1"/>
</dbReference>
<accession>A0AAV7X789</accession>
<keyword evidence="13" id="KW-0413">Isomerase</keyword>
<dbReference type="GO" id="GO:0046872">
    <property type="term" value="F:metal ion binding"/>
    <property type="evidence" value="ECO:0007669"/>
    <property type="project" value="UniProtKB-KW"/>
</dbReference>
<evidence type="ECO:0000259" key="16">
    <source>
        <dbReference type="PROSITE" id="PS51193"/>
    </source>
</evidence>
<comment type="caution">
    <text evidence="17">The sequence shown here is derived from an EMBL/GenBank/DDBJ whole genome shotgun (WGS) entry which is preliminary data.</text>
</comment>
<evidence type="ECO:0000256" key="14">
    <source>
        <dbReference type="ARBA" id="ARBA00023242"/>
    </source>
</evidence>
<keyword evidence="5" id="KW-0227">DNA damage</keyword>
<evidence type="ECO:0000313" key="17">
    <source>
        <dbReference type="EMBL" id="KAJ1520268.1"/>
    </source>
</evidence>
<evidence type="ECO:0000256" key="15">
    <source>
        <dbReference type="SAM" id="Coils"/>
    </source>
</evidence>
<dbReference type="GO" id="GO:0006281">
    <property type="term" value="P:DNA repair"/>
    <property type="evidence" value="ECO:0007669"/>
    <property type="project" value="UniProtKB-KW"/>
</dbReference>
<evidence type="ECO:0000313" key="18">
    <source>
        <dbReference type="Proteomes" id="UP001075354"/>
    </source>
</evidence>
<evidence type="ECO:0000256" key="6">
    <source>
        <dbReference type="ARBA" id="ARBA00022801"/>
    </source>
</evidence>
<dbReference type="GO" id="GO:1904430">
    <property type="term" value="P:negative regulation of t-circle formation"/>
    <property type="evidence" value="ECO:0007669"/>
    <property type="project" value="TreeGrafter"/>
</dbReference>
<keyword evidence="18" id="KW-1185">Reference proteome</keyword>
<dbReference type="InterPro" id="IPR010614">
    <property type="entry name" value="RAD3-like_helicase_DEAD"/>
</dbReference>
<dbReference type="GO" id="GO:0051539">
    <property type="term" value="F:4 iron, 4 sulfur cluster binding"/>
    <property type="evidence" value="ECO:0007669"/>
    <property type="project" value="UniProtKB-KW"/>
</dbReference>
<protein>
    <recommendedName>
        <fullName evidence="16">Helicase ATP-binding domain-containing protein</fullName>
    </recommendedName>
</protein>
<evidence type="ECO:0000256" key="12">
    <source>
        <dbReference type="ARBA" id="ARBA00023204"/>
    </source>
</evidence>
<organism evidence="17 18">
    <name type="scientific">Megalurothrips usitatus</name>
    <name type="common">bean blossom thrips</name>
    <dbReference type="NCBI Taxonomy" id="439358"/>
    <lineage>
        <taxon>Eukaryota</taxon>
        <taxon>Metazoa</taxon>
        <taxon>Ecdysozoa</taxon>
        <taxon>Arthropoda</taxon>
        <taxon>Hexapoda</taxon>
        <taxon>Insecta</taxon>
        <taxon>Pterygota</taxon>
        <taxon>Neoptera</taxon>
        <taxon>Paraneoptera</taxon>
        <taxon>Thysanoptera</taxon>
        <taxon>Terebrantia</taxon>
        <taxon>Thripoidea</taxon>
        <taxon>Thripidae</taxon>
        <taxon>Megalurothrips</taxon>
    </lineage>
</organism>
<keyword evidence="9" id="KW-0408">Iron</keyword>
<dbReference type="GO" id="GO:0005634">
    <property type="term" value="C:nucleus"/>
    <property type="evidence" value="ECO:0007669"/>
    <property type="project" value="UniProtKB-SubCell"/>
</dbReference>
<dbReference type="InterPro" id="IPR006554">
    <property type="entry name" value="Helicase-like_DEXD_c2"/>
</dbReference>
<dbReference type="GO" id="GO:0003677">
    <property type="term" value="F:DNA binding"/>
    <property type="evidence" value="ECO:0007669"/>
    <property type="project" value="UniProtKB-KW"/>
</dbReference>
<evidence type="ECO:0000256" key="9">
    <source>
        <dbReference type="ARBA" id="ARBA00023004"/>
    </source>
</evidence>
<dbReference type="PANTHER" id="PTHR11472:SF34">
    <property type="entry name" value="REGULATOR OF TELOMERE ELONGATION HELICASE 1"/>
    <property type="match status" value="1"/>
</dbReference>
<keyword evidence="15" id="KW-0175">Coiled coil</keyword>
<reference evidence="17" key="1">
    <citation type="submission" date="2022-12" db="EMBL/GenBank/DDBJ databases">
        <title>Chromosome-level genome assembly of the bean flower thrips Megalurothrips usitatus.</title>
        <authorList>
            <person name="Ma L."/>
            <person name="Liu Q."/>
            <person name="Li H."/>
            <person name="Cai W."/>
        </authorList>
    </citation>
    <scope>NUCLEOTIDE SEQUENCE</scope>
    <source>
        <strain evidence="17">Cailab_2022a</strain>
    </source>
</reference>
<comment type="subcellular location">
    <subcellularLocation>
        <location evidence="1">Nucleus</location>
    </subcellularLocation>
</comment>
<sequence length="749" mass="85308">MQAVNEFKNCGYGHLRSTVLGSRRHLCINPSAKEVEGNLDNKCRALRQTEPKDPRGDVCRAPGPDIEDLPKKCTSCMQDHKCPYYENYQEIIKNGSDHPFTKSGAFDQKSLIEKCKKYKVCPFYMSRHLQKQSDIIFLPYTYIFNPHILRGLQINLKDAILIIDEGHNLEKVCEENASFEMKVSDVSNCRNELNNALKYFRLDMEDLPADLHEKDVLTLETMMKNIQHSLGADIIAGDAYTGEDCHKLFTKSCSDMNVDRLMYNLKQIIQYSGSHNDKTEAMKKMHDVITTVFGHSDANTLQYSFVLYKEVIKPEEVNQKEPKIFFWCFDAGVIMRSLQHRGVHSFIVTSGTLSPLSPLEESLSIPFKVCLANKHVIDDSQVLGLSIGKADSITRPVRSSSRELNGDSFYAALGHVVLKVAEVAPKGLLVFFPSSKVKLDCMKIWQNTYLDQRTSLLDAINELKVIFEEPPVTNELPKLQEAYSNKIKDPKYNGACLFGVLSGKVSEGIDFKDDLGRAVIMVGLPYPPLYDPWVIQKRKHLRKRNGPKADDEWYLSQAIRPVNQALGRIIRHQGDYGAVLFADMRFIKNHRNCKVVDSLPAWLSTGLESVSFNSLKPRLTQFFAGIPSKLETIRMKTEEEQIKICNRHRDKMKKESHPCSEYLDYLKFLHTEREKEQTLKADISVLEDQMRAVRKEVEELKLKQLEALLQANLNDISQSSAFIVKTEIDSDCESNGESEWDAAVSEPQS</sequence>
<dbReference type="GO" id="GO:0010569">
    <property type="term" value="P:regulation of double-strand break repair via homologous recombination"/>
    <property type="evidence" value="ECO:0007669"/>
    <property type="project" value="TreeGrafter"/>
</dbReference>
<gene>
    <name evidence="17" type="ORF">ONE63_004472</name>
</gene>
<keyword evidence="10" id="KW-0411">Iron-sulfur</keyword>
<keyword evidence="2" id="KW-0004">4Fe-4S</keyword>
<keyword evidence="8" id="KW-0067">ATP-binding</keyword>
<dbReference type="GO" id="GO:0045910">
    <property type="term" value="P:negative regulation of DNA recombination"/>
    <property type="evidence" value="ECO:0007669"/>
    <property type="project" value="TreeGrafter"/>
</dbReference>
<dbReference type="PROSITE" id="PS51193">
    <property type="entry name" value="HELICASE_ATP_BIND_2"/>
    <property type="match status" value="1"/>
</dbReference>
<evidence type="ECO:0000256" key="7">
    <source>
        <dbReference type="ARBA" id="ARBA00022806"/>
    </source>
</evidence>
<dbReference type="PANTHER" id="PTHR11472">
    <property type="entry name" value="DNA REPAIR DEAD HELICASE RAD3/XP-D SUBFAMILY MEMBER"/>
    <property type="match status" value="1"/>
</dbReference>
<evidence type="ECO:0000256" key="3">
    <source>
        <dbReference type="ARBA" id="ARBA00022723"/>
    </source>
</evidence>
<evidence type="ECO:0000256" key="11">
    <source>
        <dbReference type="ARBA" id="ARBA00023125"/>
    </source>
</evidence>
<dbReference type="NCBIfam" id="TIGR00604">
    <property type="entry name" value="rad3"/>
    <property type="match status" value="1"/>
</dbReference>
<dbReference type="InterPro" id="IPR027417">
    <property type="entry name" value="P-loop_NTPase"/>
</dbReference>
<dbReference type="AlphaFoldDB" id="A0AAV7X789"/>